<dbReference type="EMBL" id="JAWPEI010000011">
    <property type="protein sequence ID" value="KAK4709814.1"/>
    <property type="molecule type" value="Genomic_DNA"/>
</dbReference>
<proteinExistence type="predicted"/>
<keyword evidence="2" id="KW-1185">Reference proteome</keyword>
<evidence type="ECO:0000313" key="2">
    <source>
        <dbReference type="Proteomes" id="UP001311915"/>
    </source>
</evidence>
<sequence>MLSRYILTIESGNSKMDQVLDVMSLPGVVLIKTLEEMGIVQQFHFKDGACLLISFGGRDYIVPVVHSAHALPMRYIDANSLYSVLSRQKSDLVASRNMYVDTIFMKPTIQEDLYLHKLFFRNKGTRTSECLFHVDPSVNLFMVKLGGMVKVNCEEDDIKWTLYISLLFIYFYDSHLKGNTQSTERRKTDMPMLSEKTSSQLVGHDLILFGTNSVFLAVLKITMSLKEPLGAWGEKKLTVEKILEHQNVSTDQYTHSCLDLTYSTDEISFWVDTIVCPMINFYCICAFECTSVISIVTCKWFKVVQLIEVVRGFNDNISLCEIVSEKRPIFIVIALNLEDKALIEERCIVMNGP</sequence>
<dbReference type="AlphaFoldDB" id="A0AAV9K914"/>
<gene>
    <name evidence="1" type="ORF">R3W88_004327</name>
</gene>
<dbReference type="Proteomes" id="UP001311915">
    <property type="component" value="Unassembled WGS sequence"/>
</dbReference>
<name>A0AAV9K914_9SOLN</name>
<accession>A0AAV9K914</accession>
<comment type="caution">
    <text evidence="1">The sequence shown here is derived from an EMBL/GenBank/DDBJ whole genome shotgun (WGS) entry which is preliminary data.</text>
</comment>
<organism evidence="1 2">
    <name type="scientific">Solanum pinnatisectum</name>
    <name type="common">tansyleaf nightshade</name>
    <dbReference type="NCBI Taxonomy" id="50273"/>
    <lineage>
        <taxon>Eukaryota</taxon>
        <taxon>Viridiplantae</taxon>
        <taxon>Streptophyta</taxon>
        <taxon>Embryophyta</taxon>
        <taxon>Tracheophyta</taxon>
        <taxon>Spermatophyta</taxon>
        <taxon>Magnoliopsida</taxon>
        <taxon>eudicotyledons</taxon>
        <taxon>Gunneridae</taxon>
        <taxon>Pentapetalae</taxon>
        <taxon>asterids</taxon>
        <taxon>lamiids</taxon>
        <taxon>Solanales</taxon>
        <taxon>Solanaceae</taxon>
        <taxon>Solanoideae</taxon>
        <taxon>Solaneae</taxon>
        <taxon>Solanum</taxon>
    </lineage>
</organism>
<protein>
    <submittedName>
        <fullName evidence="1">Uncharacterized protein</fullName>
    </submittedName>
</protein>
<reference evidence="1 2" key="1">
    <citation type="submission" date="2023-10" db="EMBL/GenBank/DDBJ databases">
        <title>Genome-Wide Identification Analysis in wild type Solanum Pinnatisectum Reveals Some Genes Defensing Phytophthora Infestans.</title>
        <authorList>
            <person name="Sun C."/>
        </authorList>
    </citation>
    <scope>NUCLEOTIDE SEQUENCE [LARGE SCALE GENOMIC DNA]</scope>
    <source>
        <strain evidence="1">LQN</strain>
        <tissue evidence="1">Leaf</tissue>
    </source>
</reference>
<evidence type="ECO:0000313" key="1">
    <source>
        <dbReference type="EMBL" id="KAK4709814.1"/>
    </source>
</evidence>